<reference evidence="3 4" key="1">
    <citation type="journal article" date="2019" name="Front. Genet.">
        <title>Whole-Genome Sequencing of the Opportunistic Yeast Pathogen Candida inconspicua Uncovers Its Hybrid Origin.</title>
        <authorList>
            <person name="Mixao V."/>
            <person name="Hansen A.P."/>
            <person name="Saus E."/>
            <person name="Boekhout T."/>
            <person name="Lass-Florl C."/>
            <person name="Gabaldon T."/>
        </authorList>
    </citation>
    <scope>NUCLEOTIDE SEQUENCE [LARGE SCALE GENOMIC DNA]</scope>
    <source>
        <strain evidence="3 4">CBS 180</strain>
    </source>
</reference>
<comment type="caution">
    <text evidence="3">The sequence shown here is derived from an EMBL/GenBank/DDBJ whole genome shotgun (WGS) entry which is preliminary data.</text>
</comment>
<sequence>MKLLASLCLFTHLFFCFTHAIPITHSKDGLLGLIYKCETIENCQNILVDNNYEQLTPIASFIQHRDDSLSFIDDQEHQKPDFANSNMIVYKQGYFKSSESGIYGFHSQKQNILSSFQIGNDKQINLDTDNSNFWIHLDHNTVYNFRIATIIRNEESLSDGLTVFYSSGTQVNFFSSVFYTQPPNIENNVSLLNIFKREDSNNLDSGNDNDNNTNNNKNDNNEVTATTTYEVHYGSPNVVKRSWWDCDDKLFTYTCSGVPTTEVISGITANMYYTTCVMPSYMMGHYGGAWNIQIFSVGDTTITAALTDWTVGTITCTTPTTLIDPTGSTVTAICTDLPSEIDYGVNYARDVVISSCNFSAGVSATFLETSSTTVIDNEYTSYITDTDVPTFSPVISTIT</sequence>
<evidence type="ECO:0000256" key="1">
    <source>
        <dbReference type="SAM" id="MobiDB-lite"/>
    </source>
</evidence>
<keyword evidence="4" id="KW-1185">Reference proteome</keyword>
<evidence type="ECO:0000256" key="2">
    <source>
        <dbReference type="SAM" id="SignalP"/>
    </source>
</evidence>
<gene>
    <name evidence="3" type="ORF">CANINC_000748</name>
</gene>
<dbReference type="AlphaFoldDB" id="A0A4T0X5N1"/>
<feature type="chain" id="PRO_5020346148" evidence="2">
    <location>
        <begin position="21"/>
        <end position="399"/>
    </location>
</feature>
<feature type="signal peptide" evidence="2">
    <location>
        <begin position="1"/>
        <end position="20"/>
    </location>
</feature>
<feature type="region of interest" description="Disordered" evidence="1">
    <location>
        <begin position="202"/>
        <end position="222"/>
    </location>
</feature>
<organism evidence="3 4">
    <name type="scientific">Pichia inconspicua</name>
    <dbReference type="NCBI Taxonomy" id="52247"/>
    <lineage>
        <taxon>Eukaryota</taxon>
        <taxon>Fungi</taxon>
        <taxon>Dikarya</taxon>
        <taxon>Ascomycota</taxon>
        <taxon>Saccharomycotina</taxon>
        <taxon>Pichiomycetes</taxon>
        <taxon>Pichiales</taxon>
        <taxon>Pichiaceae</taxon>
        <taxon>Pichia</taxon>
    </lineage>
</organism>
<protein>
    <submittedName>
        <fullName evidence="3">Uncharacterized protein</fullName>
    </submittedName>
</protein>
<dbReference type="Proteomes" id="UP000307173">
    <property type="component" value="Unassembled WGS sequence"/>
</dbReference>
<evidence type="ECO:0000313" key="3">
    <source>
        <dbReference type="EMBL" id="TID30593.1"/>
    </source>
</evidence>
<name>A0A4T0X5N1_9ASCO</name>
<proteinExistence type="predicted"/>
<feature type="compositionally biased region" description="Low complexity" evidence="1">
    <location>
        <begin position="202"/>
        <end position="218"/>
    </location>
</feature>
<dbReference type="EMBL" id="SELW01000129">
    <property type="protein sequence ID" value="TID30593.1"/>
    <property type="molecule type" value="Genomic_DNA"/>
</dbReference>
<evidence type="ECO:0000313" key="4">
    <source>
        <dbReference type="Proteomes" id="UP000307173"/>
    </source>
</evidence>
<keyword evidence="2" id="KW-0732">Signal</keyword>
<accession>A0A4T0X5N1</accession>